<evidence type="ECO:0000313" key="2">
    <source>
        <dbReference type="Proteomes" id="UP000821845"/>
    </source>
</evidence>
<accession>A0ACB7RML1</accession>
<evidence type="ECO:0000313" key="1">
    <source>
        <dbReference type="EMBL" id="KAH6923067.1"/>
    </source>
</evidence>
<protein>
    <submittedName>
        <fullName evidence="1">Uncharacterized protein</fullName>
    </submittedName>
</protein>
<organism evidence="1 2">
    <name type="scientific">Hyalomma asiaticum</name>
    <name type="common">Tick</name>
    <dbReference type="NCBI Taxonomy" id="266040"/>
    <lineage>
        <taxon>Eukaryota</taxon>
        <taxon>Metazoa</taxon>
        <taxon>Ecdysozoa</taxon>
        <taxon>Arthropoda</taxon>
        <taxon>Chelicerata</taxon>
        <taxon>Arachnida</taxon>
        <taxon>Acari</taxon>
        <taxon>Parasitiformes</taxon>
        <taxon>Ixodida</taxon>
        <taxon>Ixodoidea</taxon>
        <taxon>Ixodidae</taxon>
        <taxon>Hyalomminae</taxon>
        <taxon>Hyalomma</taxon>
    </lineage>
</organism>
<proteinExistence type="predicted"/>
<reference evidence="1" key="1">
    <citation type="submission" date="2020-05" db="EMBL/GenBank/DDBJ databases">
        <title>Large-scale comparative analyses of tick genomes elucidate their genetic diversity and vector capacities.</title>
        <authorList>
            <person name="Jia N."/>
            <person name="Wang J."/>
            <person name="Shi W."/>
            <person name="Du L."/>
            <person name="Sun Y."/>
            <person name="Zhan W."/>
            <person name="Jiang J."/>
            <person name="Wang Q."/>
            <person name="Zhang B."/>
            <person name="Ji P."/>
            <person name="Sakyi L.B."/>
            <person name="Cui X."/>
            <person name="Yuan T."/>
            <person name="Jiang B."/>
            <person name="Yang W."/>
            <person name="Lam T.T.-Y."/>
            <person name="Chang Q."/>
            <person name="Ding S."/>
            <person name="Wang X."/>
            <person name="Zhu J."/>
            <person name="Ruan X."/>
            <person name="Zhao L."/>
            <person name="Wei J."/>
            <person name="Que T."/>
            <person name="Du C."/>
            <person name="Cheng J."/>
            <person name="Dai P."/>
            <person name="Han X."/>
            <person name="Huang E."/>
            <person name="Gao Y."/>
            <person name="Liu J."/>
            <person name="Shao H."/>
            <person name="Ye R."/>
            <person name="Li L."/>
            <person name="Wei W."/>
            <person name="Wang X."/>
            <person name="Wang C."/>
            <person name="Yang T."/>
            <person name="Huo Q."/>
            <person name="Li W."/>
            <person name="Guo W."/>
            <person name="Chen H."/>
            <person name="Zhou L."/>
            <person name="Ni X."/>
            <person name="Tian J."/>
            <person name="Zhou Y."/>
            <person name="Sheng Y."/>
            <person name="Liu T."/>
            <person name="Pan Y."/>
            <person name="Xia L."/>
            <person name="Li J."/>
            <person name="Zhao F."/>
            <person name="Cao W."/>
        </authorList>
    </citation>
    <scope>NUCLEOTIDE SEQUENCE</scope>
    <source>
        <strain evidence="1">Hyas-2018</strain>
    </source>
</reference>
<comment type="caution">
    <text evidence="1">The sequence shown here is derived from an EMBL/GenBank/DDBJ whole genome shotgun (WGS) entry which is preliminary data.</text>
</comment>
<name>A0ACB7RML1_HYAAI</name>
<sequence length="253" mass="25891">MVTPVPILLLIAGVAVVGFMVVLIVGTVILVRKDAKKLSPKSLVSATPFRMSRESATTTLLPKPYTSSASGRVSMTTGVTPGHETIGHVSSDEPSLSASVTAYETSAVEPNSSTVSELTLPTQARVLNENGTFSDTEPPTISTETVMAATNAANASSPAADEDVESHSTPEDSMTASATPGDEGVSVTKFSESAVAGLSGIMDVTVVRVDVSDSAQPLSTDDASHETNHTTGAPVDLEVEVTSTSTPGATADR</sequence>
<dbReference type="Proteomes" id="UP000821845">
    <property type="component" value="Chromosome 9"/>
</dbReference>
<gene>
    <name evidence="1" type="ORF">HPB50_021397</name>
</gene>
<dbReference type="EMBL" id="CM023489">
    <property type="protein sequence ID" value="KAH6923067.1"/>
    <property type="molecule type" value="Genomic_DNA"/>
</dbReference>
<keyword evidence="2" id="KW-1185">Reference proteome</keyword>